<dbReference type="PANTHER" id="PTHR32125:SF4">
    <property type="entry name" value="2-C-METHYL-D-ERYTHRITOL 4-PHOSPHATE CYTIDYLYLTRANSFERASE, CHLOROPLASTIC"/>
    <property type="match status" value="1"/>
</dbReference>
<dbReference type="Gene3D" id="3.90.550.10">
    <property type="entry name" value="Spore Coat Polysaccharide Biosynthesis Protein SpsA, Chain A"/>
    <property type="match status" value="1"/>
</dbReference>
<dbReference type="RefSeq" id="WP_006906626.1">
    <property type="nucleotide sequence ID" value="NZ_GG665867.1"/>
</dbReference>
<name>C4GCD7_9FIRM</name>
<dbReference type="InterPro" id="IPR034683">
    <property type="entry name" value="IspD/TarI"/>
</dbReference>
<dbReference type="InterPro" id="IPR018294">
    <property type="entry name" value="ISPD_synthase_CS"/>
</dbReference>
<protein>
    <recommendedName>
        <fullName evidence="7">2-C-methyl-D-erythritol 4-phosphate cytidylyltransferase</fullName>
        <ecNumber evidence="7">2.7.7.60</ecNumber>
    </recommendedName>
    <alternativeName>
        <fullName evidence="7">4-diphosphocytidyl-2C-methyl-D-erythritol synthase</fullName>
    </alternativeName>
    <alternativeName>
        <fullName evidence="7">MEP cytidylyltransferase</fullName>
        <shortName evidence="7">MCT</shortName>
    </alternativeName>
</protein>
<comment type="catalytic activity">
    <reaction evidence="1 7">
        <text>2-C-methyl-D-erythritol 4-phosphate + CTP + H(+) = 4-CDP-2-C-methyl-D-erythritol + diphosphate</text>
        <dbReference type="Rhea" id="RHEA:13429"/>
        <dbReference type="ChEBI" id="CHEBI:15378"/>
        <dbReference type="ChEBI" id="CHEBI:33019"/>
        <dbReference type="ChEBI" id="CHEBI:37563"/>
        <dbReference type="ChEBI" id="CHEBI:57823"/>
        <dbReference type="ChEBI" id="CHEBI:58262"/>
        <dbReference type="EC" id="2.7.7.60"/>
    </reaction>
</comment>
<dbReference type="HOGENOM" id="CLU_061281_2_2_9"/>
<dbReference type="eggNOG" id="COG1211">
    <property type="taxonomic scope" value="Bacteria"/>
</dbReference>
<feature type="site" description="Positions MEP for the nucleophilic attack" evidence="7">
    <location>
        <position position="209"/>
    </location>
</feature>
<dbReference type="Pfam" id="PF01128">
    <property type="entry name" value="IspD"/>
    <property type="match status" value="1"/>
</dbReference>
<accession>C4GCD7</accession>
<evidence type="ECO:0000256" key="7">
    <source>
        <dbReference type="HAMAP-Rule" id="MF_00108"/>
    </source>
</evidence>
<evidence type="ECO:0000256" key="6">
    <source>
        <dbReference type="ARBA" id="ARBA00023229"/>
    </source>
</evidence>
<dbReference type="InterPro" id="IPR050088">
    <property type="entry name" value="IspD/TarI_cytidylyltransf_bact"/>
</dbReference>
<dbReference type="Proteomes" id="UP000003494">
    <property type="component" value="Unassembled WGS sequence"/>
</dbReference>
<comment type="pathway">
    <text evidence="2 7">Isoprenoid biosynthesis; isopentenyl diphosphate biosynthesis via DXP pathway; isopentenyl diphosphate from 1-deoxy-D-xylulose 5-phosphate: step 2/6.</text>
</comment>
<evidence type="ECO:0000256" key="2">
    <source>
        <dbReference type="ARBA" id="ARBA00004787"/>
    </source>
</evidence>
<evidence type="ECO:0000256" key="3">
    <source>
        <dbReference type="ARBA" id="ARBA00009789"/>
    </source>
</evidence>
<dbReference type="EC" id="2.7.7.60" evidence="7"/>
<keyword evidence="5 7" id="KW-0548">Nucleotidyltransferase</keyword>
<evidence type="ECO:0000313" key="8">
    <source>
        <dbReference type="EMBL" id="EEP27637.1"/>
    </source>
</evidence>
<dbReference type="STRING" id="626523.GCWU000342_01630"/>
<dbReference type="NCBIfam" id="TIGR00453">
    <property type="entry name" value="ispD"/>
    <property type="match status" value="1"/>
</dbReference>
<reference evidence="8" key="1">
    <citation type="submission" date="2009-04" db="EMBL/GenBank/DDBJ databases">
        <authorList>
            <person name="Weinstock G."/>
            <person name="Sodergren E."/>
            <person name="Clifton S."/>
            <person name="Fulton L."/>
            <person name="Fulton B."/>
            <person name="Courtney L."/>
            <person name="Fronick C."/>
            <person name="Harrison M."/>
            <person name="Strong C."/>
            <person name="Farmer C."/>
            <person name="Delahaunty K."/>
            <person name="Markovic C."/>
            <person name="Hall O."/>
            <person name="Minx P."/>
            <person name="Tomlinson C."/>
            <person name="Mitreva M."/>
            <person name="Nelson J."/>
            <person name="Hou S."/>
            <person name="Wollam A."/>
            <person name="Pepin K.H."/>
            <person name="Johnson M."/>
            <person name="Bhonagiri V."/>
            <person name="Nash W.E."/>
            <person name="Warren W."/>
            <person name="Chinwalla A."/>
            <person name="Mardis E.R."/>
            <person name="Wilson R.K."/>
        </authorList>
    </citation>
    <scope>NUCLEOTIDE SEQUENCE [LARGE SCALE GENOMIC DNA]</scope>
    <source>
        <strain evidence="8">DSM 14600</strain>
    </source>
</reference>
<dbReference type="GO" id="GO:0019288">
    <property type="term" value="P:isopentenyl diphosphate biosynthetic process, methylerythritol 4-phosphate pathway"/>
    <property type="evidence" value="ECO:0007669"/>
    <property type="project" value="UniProtKB-UniRule"/>
</dbReference>
<dbReference type="InterPro" id="IPR029044">
    <property type="entry name" value="Nucleotide-diphossugar_trans"/>
</dbReference>
<dbReference type="CDD" id="cd02516">
    <property type="entry name" value="CDP-ME_synthetase"/>
    <property type="match status" value="1"/>
</dbReference>
<dbReference type="AlphaFoldDB" id="C4GCD7"/>
<dbReference type="GO" id="GO:0050518">
    <property type="term" value="F:2-C-methyl-D-erythritol 4-phosphate cytidylyltransferase activity"/>
    <property type="evidence" value="ECO:0007669"/>
    <property type="project" value="UniProtKB-UniRule"/>
</dbReference>
<dbReference type="UniPathway" id="UPA00056">
    <property type="reaction ID" value="UER00093"/>
</dbReference>
<dbReference type="PANTHER" id="PTHR32125">
    <property type="entry name" value="2-C-METHYL-D-ERYTHRITOL 4-PHOSPHATE CYTIDYLYLTRANSFERASE, CHLOROPLASTIC"/>
    <property type="match status" value="1"/>
</dbReference>
<gene>
    <name evidence="7 8" type="primary">ispD</name>
    <name evidence="8" type="ORF">GCWU000342_01630</name>
</gene>
<sequence>MVSAIILAAGKGRRMGSKLPKQYLPLLGRPLLAYSLLAYEQSLVDRVVLVVDPLDRDRAEEILQRYQIHKVSAIVAGGRERCDSVFAGLQKVDDGGQVLIHDGARALIRAEEINTALSVVSRGEACAMGMPVKDTIKEVGEDQSVIRTPDRSRLWQVQTPQCFLTEEIKEAYRRYLQEERSGATDDAAIYELMIGKKLYMIEGSYENLKVTTPEDLLMAEIILRRRGWSPSQI</sequence>
<keyword evidence="4 7" id="KW-0808">Transferase</keyword>
<evidence type="ECO:0000256" key="4">
    <source>
        <dbReference type="ARBA" id="ARBA00022679"/>
    </source>
</evidence>
<dbReference type="HAMAP" id="MF_00108">
    <property type="entry name" value="IspD"/>
    <property type="match status" value="1"/>
</dbReference>
<dbReference type="EMBL" id="ACIP02000004">
    <property type="protein sequence ID" value="EEP27637.1"/>
    <property type="molecule type" value="Genomic_DNA"/>
</dbReference>
<comment type="caution">
    <text evidence="8">The sequence shown here is derived from an EMBL/GenBank/DDBJ whole genome shotgun (WGS) entry which is preliminary data.</text>
</comment>
<feature type="site" description="Transition state stabilizer" evidence="7">
    <location>
        <position position="21"/>
    </location>
</feature>
<evidence type="ECO:0000256" key="1">
    <source>
        <dbReference type="ARBA" id="ARBA00001282"/>
    </source>
</evidence>
<dbReference type="FunFam" id="3.90.550.10:FF:000003">
    <property type="entry name" value="2-C-methyl-D-erythritol 4-phosphate cytidylyltransferase"/>
    <property type="match status" value="1"/>
</dbReference>
<dbReference type="PROSITE" id="PS01295">
    <property type="entry name" value="ISPD"/>
    <property type="match status" value="1"/>
</dbReference>
<dbReference type="InterPro" id="IPR001228">
    <property type="entry name" value="IspD"/>
</dbReference>
<feature type="site" description="Positions MEP for the nucleophilic attack" evidence="7">
    <location>
        <position position="151"/>
    </location>
</feature>
<feature type="site" description="Transition state stabilizer" evidence="7">
    <location>
        <position position="14"/>
    </location>
</feature>
<keyword evidence="6 7" id="KW-0414">Isoprene biosynthesis</keyword>
<evidence type="ECO:0000256" key="5">
    <source>
        <dbReference type="ARBA" id="ARBA00022695"/>
    </source>
</evidence>
<dbReference type="SUPFAM" id="SSF53448">
    <property type="entry name" value="Nucleotide-diphospho-sugar transferases"/>
    <property type="match status" value="1"/>
</dbReference>
<proteinExistence type="inferred from homology"/>
<organism evidence="8 9">
    <name type="scientific">Shuttleworthella satelles DSM 14600</name>
    <dbReference type="NCBI Taxonomy" id="626523"/>
    <lineage>
        <taxon>Bacteria</taxon>
        <taxon>Bacillati</taxon>
        <taxon>Bacillota</taxon>
        <taxon>Clostridia</taxon>
        <taxon>Lachnospirales</taxon>
        <taxon>Lachnospiraceae</taxon>
        <taxon>Shuttleworthella</taxon>
    </lineage>
</organism>
<comment type="similarity">
    <text evidence="3 7">Belongs to the IspD/TarI cytidylyltransferase family. IspD subfamily.</text>
</comment>
<comment type="function">
    <text evidence="7">Catalyzes the formation of 4-diphosphocytidyl-2-C-methyl-D-erythritol from CTP and 2-C-methyl-D-erythritol 4-phosphate (MEP).</text>
</comment>
<evidence type="ECO:0000313" key="9">
    <source>
        <dbReference type="Proteomes" id="UP000003494"/>
    </source>
</evidence>
<keyword evidence="9" id="KW-1185">Reference proteome</keyword>